<dbReference type="GO" id="GO:0002949">
    <property type="term" value="P:tRNA threonylcarbamoyladenosine modification"/>
    <property type="evidence" value="ECO:0007669"/>
    <property type="project" value="InterPro"/>
</dbReference>
<dbReference type="SUPFAM" id="SSF53067">
    <property type="entry name" value="Actin-like ATPase domain"/>
    <property type="match status" value="2"/>
</dbReference>
<evidence type="ECO:0000313" key="2">
    <source>
        <dbReference type="EMBL" id="VAX32938.1"/>
    </source>
</evidence>
<protein>
    <submittedName>
        <fullName evidence="2">tRNA threonylcarbamoyladenosine biosynthesis protein TsaB</fullName>
    </submittedName>
</protein>
<dbReference type="EMBL" id="UOGF01000099">
    <property type="protein sequence ID" value="VAX32938.1"/>
    <property type="molecule type" value="Genomic_DNA"/>
</dbReference>
<dbReference type="CDD" id="cd24032">
    <property type="entry name" value="ASKHA_NBD_TsaB"/>
    <property type="match status" value="1"/>
</dbReference>
<dbReference type="NCBIfam" id="TIGR03725">
    <property type="entry name" value="T6A_YeaZ"/>
    <property type="match status" value="1"/>
</dbReference>
<dbReference type="PANTHER" id="PTHR11735:SF11">
    <property type="entry name" value="TRNA THREONYLCARBAMOYLADENOSINE BIOSYNTHESIS PROTEIN TSAB"/>
    <property type="match status" value="1"/>
</dbReference>
<reference evidence="2" key="1">
    <citation type="submission" date="2018-06" db="EMBL/GenBank/DDBJ databases">
        <authorList>
            <person name="Zhirakovskaya E."/>
        </authorList>
    </citation>
    <scope>NUCLEOTIDE SEQUENCE</scope>
</reference>
<proteinExistence type="predicted"/>
<dbReference type="GO" id="GO:0005829">
    <property type="term" value="C:cytosol"/>
    <property type="evidence" value="ECO:0007669"/>
    <property type="project" value="TreeGrafter"/>
</dbReference>
<dbReference type="InterPro" id="IPR022496">
    <property type="entry name" value="T6A_TsaB"/>
</dbReference>
<dbReference type="PANTHER" id="PTHR11735">
    <property type="entry name" value="TRNA N6-ADENOSINE THREONYLCARBAMOYLTRANSFERASE"/>
    <property type="match status" value="1"/>
</dbReference>
<dbReference type="AlphaFoldDB" id="A0A3B1DAG1"/>
<dbReference type="InterPro" id="IPR043129">
    <property type="entry name" value="ATPase_NBD"/>
</dbReference>
<dbReference type="Gene3D" id="3.30.420.40">
    <property type="match status" value="2"/>
</dbReference>
<feature type="domain" description="Gcp-like" evidence="1">
    <location>
        <begin position="34"/>
        <end position="230"/>
    </location>
</feature>
<sequence length="239" mass="26206">MKILAIETTAIEGSIALMNESHLIAEYRLNVPTRHAERIMVSIDHLLKQSLTKLSDLDAIAVSVGPGSFTGLRVGLATAKGLAVGANLPLVLVPTLETMAASFPHAHPLIAPFVDAHKGEVYTALFDAKNEKLQRLQADRAIIPETALEDILLLSEEMKRPVLFTGDGTIKYRDLIHEKMRKQACFPPRAFRFSSAAQVAELAFERFLKGEVTPPDLANPVYLRASTAELKKKEAEGKK</sequence>
<name>A0A3B1DAG1_9ZZZZ</name>
<evidence type="ECO:0000259" key="1">
    <source>
        <dbReference type="Pfam" id="PF00814"/>
    </source>
</evidence>
<organism evidence="2">
    <name type="scientific">hydrothermal vent metagenome</name>
    <dbReference type="NCBI Taxonomy" id="652676"/>
    <lineage>
        <taxon>unclassified sequences</taxon>
        <taxon>metagenomes</taxon>
        <taxon>ecological metagenomes</taxon>
    </lineage>
</organism>
<accession>A0A3B1DAG1</accession>
<dbReference type="Pfam" id="PF00814">
    <property type="entry name" value="TsaD"/>
    <property type="match status" value="1"/>
</dbReference>
<dbReference type="InterPro" id="IPR000905">
    <property type="entry name" value="Gcp-like_dom"/>
</dbReference>
<gene>
    <name evidence="2" type="ORF">MNBD_NITROSPIRAE01-1407</name>
</gene>